<dbReference type="InterPro" id="IPR018215">
    <property type="entry name" value="ClpP_Ser_AS"/>
</dbReference>
<keyword evidence="2 7" id="KW-0963">Cytoplasm</keyword>
<evidence type="ECO:0000256" key="7">
    <source>
        <dbReference type="HAMAP-Rule" id="MF_00444"/>
    </source>
</evidence>
<dbReference type="HAMAP" id="MF_00444">
    <property type="entry name" value="ClpP"/>
    <property type="match status" value="1"/>
</dbReference>
<dbReference type="InterPro" id="IPR023562">
    <property type="entry name" value="ClpP/TepA"/>
</dbReference>
<comment type="caution">
    <text evidence="13">The sequence shown here is derived from an EMBL/GenBank/DDBJ whole genome shotgun (WGS) entry which is preliminary data.</text>
</comment>
<keyword evidence="14" id="KW-1185">Reference proteome</keyword>
<dbReference type="InterPro" id="IPR029045">
    <property type="entry name" value="ClpP/crotonase-like_dom_sf"/>
</dbReference>
<comment type="function">
    <text evidence="7 11">Cleaves peptides in various proteins in a process that requires ATP hydrolysis. Has a chymotrypsin-like activity. Plays a major role in the degradation of misfolded proteins.</text>
</comment>
<dbReference type="PANTHER" id="PTHR10381">
    <property type="entry name" value="ATP-DEPENDENT CLP PROTEASE PROTEOLYTIC SUBUNIT"/>
    <property type="match status" value="1"/>
</dbReference>
<dbReference type="EC" id="3.4.21.92" evidence="7 10"/>
<dbReference type="Gene3D" id="3.90.226.10">
    <property type="entry name" value="2-enoyl-CoA Hydratase, Chain A, domain 1"/>
    <property type="match status" value="1"/>
</dbReference>
<proteinExistence type="inferred from homology"/>
<evidence type="ECO:0000256" key="9">
    <source>
        <dbReference type="PROSITE-ProRule" id="PRU10086"/>
    </source>
</evidence>
<reference evidence="14" key="1">
    <citation type="journal article" date="2019" name="Int. J. Syst. Evol. Microbiol.">
        <title>The Global Catalogue of Microorganisms (GCM) 10K type strain sequencing project: providing services to taxonomists for standard genome sequencing and annotation.</title>
        <authorList>
            <consortium name="The Broad Institute Genomics Platform"/>
            <consortium name="The Broad Institute Genome Sequencing Center for Infectious Disease"/>
            <person name="Wu L."/>
            <person name="Ma J."/>
        </authorList>
    </citation>
    <scope>NUCLEOTIDE SEQUENCE [LARGE SCALE GENOMIC DNA]</scope>
    <source>
        <strain evidence="14">VKM B-3159</strain>
    </source>
</reference>
<dbReference type="PANTHER" id="PTHR10381:SF70">
    <property type="entry name" value="ATP-DEPENDENT CLP PROTEASE PROTEOLYTIC SUBUNIT"/>
    <property type="match status" value="1"/>
</dbReference>
<keyword evidence="5 7" id="KW-0720">Serine protease</keyword>
<evidence type="ECO:0000256" key="3">
    <source>
        <dbReference type="ARBA" id="ARBA00022670"/>
    </source>
</evidence>
<dbReference type="Proteomes" id="UP001225906">
    <property type="component" value="Unassembled WGS sequence"/>
</dbReference>
<keyword evidence="3 7" id="KW-0645">Protease</keyword>
<dbReference type="GO" id="GO:0004252">
    <property type="term" value="F:serine-type endopeptidase activity"/>
    <property type="evidence" value="ECO:0007669"/>
    <property type="project" value="UniProtKB-EC"/>
</dbReference>
<organism evidence="13 14">
    <name type="scientific">Methylophilus aquaticus</name>
    <dbReference type="NCBI Taxonomy" id="1971610"/>
    <lineage>
        <taxon>Bacteria</taxon>
        <taxon>Pseudomonadati</taxon>
        <taxon>Pseudomonadota</taxon>
        <taxon>Betaproteobacteria</taxon>
        <taxon>Nitrosomonadales</taxon>
        <taxon>Methylophilaceae</taxon>
        <taxon>Methylophilus</taxon>
    </lineage>
</organism>
<evidence type="ECO:0000256" key="11">
    <source>
        <dbReference type="RuleBase" id="RU000550"/>
    </source>
</evidence>
<dbReference type="NCBIfam" id="NF001368">
    <property type="entry name" value="PRK00277.1"/>
    <property type="match status" value="1"/>
</dbReference>
<gene>
    <name evidence="7 13" type="primary">clpP</name>
    <name evidence="13" type="ORF">Q9291_04600</name>
</gene>
<comment type="similarity">
    <text evidence="1 7 12">Belongs to the peptidase S14 family.</text>
</comment>
<keyword evidence="4 7" id="KW-0378">Hydrolase</keyword>
<evidence type="ECO:0000256" key="8">
    <source>
        <dbReference type="PROSITE-ProRule" id="PRU10085"/>
    </source>
</evidence>
<dbReference type="PRINTS" id="PR00127">
    <property type="entry name" value="CLPPROTEASEP"/>
</dbReference>
<comment type="catalytic activity">
    <reaction evidence="6 7 9">
        <text>Hydrolysis of proteins to small peptides in the presence of ATP and magnesium. alpha-casein is the usual test substrate. In the absence of ATP, only oligopeptides shorter than five residues are hydrolyzed (such as succinyl-Leu-Tyr-|-NHMec, and Leu-Tyr-Leu-|-Tyr-Trp, in which cleavage of the -Tyr-|-Leu- and -Tyr-|-Trp bonds also occurs).</text>
        <dbReference type="EC" id="3.4.21.92"/>
    </reaction>
</comment>
<dbReference type="NCBIfam" id="TIGR00493">
    <property type="entry name" value="clpP"/>
    <property type="match status" value="1"/>
</dbReference>
<evidence type="ECO:0000256" key="10">
    <source>
        <dbReference type="RuleBase" id="RU000549"/>
    </source>
</evidence>
<evidence type="ECO:0000313" key="13">
    <source>
        <dbReference type="EMBL" id="MDP8567122.1"/>
    </source>
</evidence>
<name>A0ABT9JRB2_9PROT</name>
<evidence type="ECO:0000256" key="4">
    <source>
        <dbReference type="ARBA" id="ARBA00022801"/>
    </source>
</evidence>
<dbReference type="CDD" id="cd07017">
    <property type="entry name" value="S14_ClpP_2"/>
    <property type="match status" value="1"/>
</dbReference>
<evidence type="ECO:0000313" key="14">
    <source>
        <dbReference type="Proteomes" id="UP001225906"/>
    </source>
</evidence>
<comment type="subcellular location">
    <subcellularLocation>
        <location evidence="7">Cytoplasm</location>
    </subcellularLocation>
</comment>
<dbReference type="PROSITE" id="PS00382">
    <property type="entry name" value="CLP_PROTEASE_HIS"/>
    <property type="match status" value="1"/>
</dbReference>
<feature type="active site" description="Nucleophile" evidence="7">
    <location>
        <position position="117"/>
    </location>
</feature>
<evidence type="ECO:0000256" key="6">
    <source>
        <dbReference type="ARBA" id="ARBA00034021"/>
    </source>
</evidence>
<evidence type="ECO:0000256" key="12">
    <source>
        <dbReference type="RuleBase" id="RU003567"/>
    </source>
</evidence>
<feature type="active site" evidence="7 9">
    <location>
        <position position="142"/>
    </location>
</feature>
<dbReference type="InterPro" id="IPR001907">
    <property type="entry name" value="ClpP"/>
</dbReference>
<evidence type="ECO:0000256" key="1">
    <source>
        <dbReference type="ARBA" id="ARBA00007039"/>
    </source>
</evidence>
<comment type="subunit">
    <text evidence="7">Fourteen ClpP subunits assemble into 2 heptameric rings which stack back to back to give a disk-like structure with a central cavity, resembling the structure of eukaryotic proteasomes.</text>
</comment>
<dbReference type="InterPro" id="IPR033135">
    <property type="entry name" value="ClpP_His_AS"/>
</dbReference>
<accession>A0ABT9JRB2</accession>
<protein>
    <recommendedName>
        <fullName evidence="7 12">ATP-dependent Clp protease proteolytic subunit</fullName>
        <ecNumber evidence="7 10">3.4.21.92</ecNumber>
    </recommendedName>
    <alternativeName>
        <fullName evidence="7">Endopeptidase Clp</fullName>
    </alternativeName>
</protein>
<feature type="active site" evidence="8">
    <location>
        <position position="117"/>
    </location>
</feature>
<dbReference type="PROSITE" id="PS00381">
    <property type="entry name" value="CLP_PROTEASE_SER"/>
    <property type="match status" value="1"/>
</dbReference>
<sequence length="215" mass="23637">MNYMNASEHMMQQRIEPQGLGYIPMVIEQSGRGERSYDIYSRLLKERVIFLVGPVNDMTANLVVAQLLFLEAENPDKDISLYINSPGGSVTAGMSIYDTMQFIKPDVSTLCIGQAASMGAFLLTAGAKGKRFCLPNSRVMIHQPLGGFQGQASDIEIHAKEILYLKDKLNGMMAHHTGQNIETIANDTDRDNFMSAEAAKAYGLVDEVVAARKTV</sequence>
<dbReference type="Pfam" id="PF00574">
    <property type="entry name" value="CLP_protease"/>
    <property type="match status" value="1"/>
</dbReference>
<evidence type="ECO:0000256" key="5">
    <source>
        <dbReference type="ARBA" id="ARBA00022825"/>
    </source>
</evidence>
<dbReference type="RefSeq" id="WP_306388852.1">
    <property type="nucleotide sequence ID" value="NZ_JAVCAP010000009.1"/>
</dbReference>
<dbReference type="SUPFAM" id="SSF52096">
    <property type="entry name" value="ClpP/crotonase"/>
    <property type="match status" value="1"/>
</dbReference>
<evidence type="ECO:0000256" key="2">
    <source>
        <dbReference type="ARBA" id="ARBA00022490"/>
    </source>
</evidence>
<dbReference type="EMBL" id="JAVCAP010000009">
    <property type="protein sequence ID" value="MDP8567122.1"/>
    <property type="molecule type" value="Genomic_DNA"/>
</dbReference>
<dbReference type="NCBIfam" id="NF009205">
    <property type="entry name" value="PRK12553.1"/>
    <property type="match status" value="1"/>
</dbReference>